<proteinExistence type="predicted"/>
<keyword evidence="2" id="KW-1185">Reference proteome</keyword>
<evidence type="ECO:0000313" key="2">
    <source>
        <dbReference type="Proteomes" id="UP001196413"/>
    </source>
</evidence>
<sequence length="126" mass="14292">MAHYKNTELGCAHVICPDPSFSKLQVLCVYKRLTIMKWYLMVTWAALLCGVTENTVELVATALFSLIQGVKTDYASGRKNSEVRIQENYTLTELGDCDAAKLLQSYEDELMLCITTVLYIQMIHMD</sequence>
<dbReference type="SUPFAM" id="SSF55797">
    <property type="entry name" value="PR-1-like"/>
    <property type="match status" value="1"/>
</dbReference>
<organism evidence="1 2">
    <name type="scientific">Parelaphostrongylus tenuis</name>
    <name type="common">Meningeal worm</name>
    <dbReference type="NCBI Taxonomy" id="148309"/>
    <lineage>
        <taxon>Eukaryota</taxon>
        <taxon>Metazoa</taxon>
        <taxon>Ecdysozoa</taxon>
        <taxon>Nematoda</taxon>
        <taxon>Chromadorea</taxon>
        <taxon>Rhabditida</taxon>
        <taxon>Rhabditina</taxon>
        <taxon>Rhabditomorpha</taxon>
        <taxon>Strongyloidea</taxon>
        <taxon>Metastrongylidae</taxon>
        <taxon>Parelaphostrongylus</taxon>
    </lineage>
</organism>
<protein>
    <submittedName>
        <fullName evidence="1">Uncharacterized protein</fullName>
    </submittedName>
</protein>
<reference evidence="1" key="1">
    <citation type="submission" date="2021-06" db="EMBL/GenBank/DDBJ databases">
        <title>Parelaphostrongylus tenuis whole genome reference sequence.</title>
        <authorList>
            <person name="Garwood T.J."/>
            <person name="Larsen P.A."/>
            <person name="Fountain-Jones N.M."/>
            <person name="Garbe J.R."/>
            <person name="Macchietto M.G."/>
            <person name="Kania S.A."/>
            <person name="Gerhold R.W."/>
            <person name="Richards J.E."/>
            <person name="Wolf T.M."/>
        </authorList>
    </citation>
    <scope>NUCLEOTIDE SEQUENCE</scope>
    <source>
        <strain evidence="1">MNPRO001-30</strain>
        <tissue evidence="1">Meninges</tissue>
    </source>
</reference>
<dbReference type="InterPro" id="IPR035940">
    <property type="entry name" value="CAP_sf"/>
</dbReference>
<dbReference type="AlphaFoldDB" id="A0AAD5MMU7"/>
<dbReference type="EMBL" id="JAHQIW010004178">
    <property type="protein sequence ID" value="KAJ1361367.1"/>
    <property type="molecule type" value="Genomic_DNA"/>
</dbReference>
<comment type="caution">
    <text evidence="1">The sequence shown here is derived from an EMBL/GenBank/DDBJ whole genome shotgun (WGS) entry which is preliminary data.</text>
</comment>
<gene>
    <name evidence="1" type="ORF">KIN20_020594</name>
</gene>
<dbReference type="Proteomes" id="UP001196413">
    <property type="component" value="Unassembled WGS sequence"/>
</dbReference>
<evidence type="ECO:0000313" key="1">
    <source>
        <dbReference type="EMBL" id="KAJ1361367.1"/>
    </source>
</evidence>
<accession>A0AAD5MMU7</accession>
<name>A0AAD5MMU7_PARTN</name>